<dbReference type="FunFam" id="2.20.28.10:FF:000004">
    <property type="entry name" value="DNA replication licensing factor MCM7"/>
    <property type="match status" value="1"/>
</dbReference>
<dbReference type="AlphaFoldDB" id="A0A0D8Y8R0"/>
<dbReference type="GO" id="GO:0006270">
    <property type="term" value="P:DNA replication initiation"/>
    <property type="evidence" value="ECO:0007669"/>
    <property type="project" value="InterPro"/>
</dbReference>
<keyword evidence="8 11" id="KW-0539">Nucleus</keyword>
<dbReference type="GO" id="GO:0000727">
    <property type="term" value="P:double-strand break repair via break-induced replication"/>
    <property type="evidence" value="ECO:0007669"/>
    <property type="project" value="TreeGrafter"/>
</dbReference>
<proteinExistence type="inferred from homology"/>
<keyword evidence="5 11" id="KW-0347">Helicase</keyword>
<reference evidence="13 14" key="1">
    <citation type="submission" date="2013-11" db="EMBL/GenBank/DDBJ databases">
        <title>Draft genome of the bovine lungworm Dictyocaulus viviparus.</title>
        <authorList>
            <person name="Mitreva M."/>
        </authorList>
    </citation>
    <scope>NUCLEOTIDE SEQUENCE [LARGE SCALE GENOMIC DNA]</scope>
    <source>
        <strain evidence="13 14">HannoverDv2000</strain>
    </source>
</reference>
<evidence type="ECO:0000256" key="5">
    <source>
        <dbReference type="ARBA" id="ARBA00022806"/>
    </source>
</evidence>
<dbReference type="EMBL" id="KN716166">
    <property type="protein sequence ID" value="KJH52369.1"/>
    <property type="molecule type" value="Genomic_DNA"/>
</dbReference>
<dbReference type="InterPro" id="IPR027417">
    <property type="entry name" value="P-loop_NTPase"/>
</dbReference>
<comment type="function">
    <text evidence="11">Acts as component of the MCM2-7 complex (MCM complex) which is the replicative helicase essential for 'once per cell cycle' DNA replication initiation and elongation in eukaryotic cells. The active ATPase sites in the MCM2-7 ring are formed through the interaction surfaces of two neighboring subunits such that a critical structure of a conserved arginine finger motif is provided in trans relative to the ATP-binding site of the Walker A box of the adjacent subunit. The six ATPase active sites, however, are likely to contribute differentially to the complex helicase activity.</text>
</comment>
<name>A0A0D8Y8R0_DICVI</name>
<organism evidence="13 14">
    <name type="scientific">Dictyocaulus viviparus</name>
    <name type="common">Bovine lungworm</name>
    <dbReference type="NCBI Taxonomy" id="29172"/>
    <lineage>
        <taxon>Eukaryota</taxon>
        <taxon>Metazoa</taxon>
        <taxon>Ecdysozoa</taxon>
        <taxon>Nematoda</taxon>
        <taxon>Chromadorea</taxon>
        <taxon>Rhabditida</taxon>
        <taxon>Rhabditina</taxon>
        <taxon>Rhabditomorpha</taxon>
        <taxon>Strongyloidea</taxon>
        <taxon>Metastrongylidae</taxon>
        <taxon>Dictyocaulus</taxon>
    </lineage>
</organism>
<dbReference type="Pfam" id="PF17207">
    <property type="entry name" value="MCM_OB"/>
    <property type="match status" value="1"/>
</dbReference>
<evidence type="ECO:0000256" key="10">
    <source>
        <dbReference type="RuleBase" id="RU004070"/>
    </source>
</evidence>
<comment type="catalytic activity">
    <reaction evidence="11">
        <text>ATP + H2O = ADP + phosphate + H(+)</text>
        <dbReference type="Rhea" id="RHEA:13065"/>
        <dbReference type="ChEBI" id="CHEBI:15377"/>
        <dbReference type="ChEBI" id="CHEBI:15378"/>
        <dbReference type="ChEBI" id="CHEBI:30616"/>
        <dbReference type="ChEBI" id="CHEBI:43474"/>
        <dbReference type="ChEBI" id="CHEBI:456216"/>
        <dbReference type="EC" id="3.6.4.12"/>
    </reaction>
</comment>
<dbReference type="InterPro" id="IPR027925">
    <property type="entry name" value="MCM_N"/>
</dbReference>
<dbReference type="InterPro" id="IPR012340">
    <property type="entry name" value="NA-bd_OB-fold"/>
</dbReference>
<dbReference type="GO" id="GO:0003697">
    <property type="term" value="F:single-stranded DNA binding"/>
    <property type="evidence" value="ECO:0007669"/>
    <property type="project" value="TreeGrafter"/>
</dbReference>
<dbReference type="Pfam" id="PF17855">
    <property type="entry name" value="MCM_lid"/>
    <property type="match status" value="1"/>
</dbReference>
<dbReference type="Pfam" id="PF00493">
    <property type="entry name" value="MCM"/>
    <property type="match status" value="2"/>
</dbReference>
<dbReference type="GO" id="GO:0005634">
    <property type="term" value="C:nucleus"/>
    <property type="evidence" value="ECO:0007669"/>
    <property type="project" value="UniProtKB-SubCell"/>
</dbReference>
<keyword evidence="3 10" id="KW-0547">Nucleotide-binding</keyword>
<dbReference type="InterPro" id="IPR001208">
    <property type="entry name" value="MCM_dom"/>
</dbReference>
<dbReference type="Pfam" id="PF14551">
    <property type="entry name" value="MCM_N"/>
    <property type="match status" value="1"/>
</dbReference>
<dbReference type="SMART" id="SM00382">
    <property type="entry name" value="AAA"/>
    <property type="match status" value="1"/>
</dbReference>
<dbReference type="InterPro" id="IPR003593">
    <property type="entry name" value="AAA+_ATPase"/>
</dbReference>
<keyword evidence="2 11" id="KW-0235">DNA replication</keyword>
<sequence>MDFNKEEIDYDKYKSLVKDFLDNYYGVDESGVKVFYYREDVQRIAEREQVALYVSLDDISRFDETLATLIEGNAKRFHHIFNDVVDEMVHEVLGDRQPPIRDALDAFIFQRVHMDDQSKISEGYLGSDAQEVRRKYPPQLLRRFEVIFKSRETTKPLAVRDIKANCVGKLVTVSGVVIRATEVKPILEVMTYACDTCGAEVYQPVNGPSFMPATNCPSKDCVESRANGRLHMQVRGSKFGKFQEIKIQELSDQVPVGSIPRTLTVNVYGESTRQCGPGDLVKISGILIPLMKTGFRQGGGLVAETFLEAHSVENIRCNMDDKGADEDLTDEEVELLAQDNLYDMMAYSIAPEIYGLTDVKKSLLLALVGGVDKNASGMKIRGCINVLLMGDPGVAKSQLLSYVNRLAPRSQCTTGRGSSGVGLTAAVVKDPLTGEMILEGGALVLADRGVCCIDEFDKMMESDRTSIHEVFKYLLSGITVDLGKKENDWTSIFILKVMEQQTISIAKAGITTTLNARVAIIAAANPAFGRYNPKRSIEQNIDLPAALLSRFDLLWLIQDRPDRDSDKRLASHITYVHMNSKQPEIEGMKPIDMRLIRRLIEIAQRKQPVVGDGLRERLVEMYVDMRRNARESDDSTFTSPRLLLSVIRFAWPHMMPSTLFKTRYRMSTALARLRLSNVVVPDDIEEAIRLMQASKDSLRPEILQQEIRQSPIDQAFAILRELNLTLGDAAIPFQTAVESCARKGISEQILRDAILIHEANGIIMIDPQQRIRFVMN</sequence>
<protein>
    <recommendedName>
        <fullName evidence="11">DNA replication licensing factor MCM7</fullName>
        <ecNumber evidence="11">3.6.4.12</ecNumber>
    </recommendedName>
</protein>
<dbReference type="InterPro" id="IPR033762">
    <property type="entry name" value="MCM_OB"/>
</dbReference>
<evidence type="ECO:0000256" key="9">
    <source>
        <dbReference type="ARBA" id="ARBA00023306"/>
    </source>
</evidence>
<dbReference type="InterPro" id="IPR008050">
    <property type="entry name" value="MCM7"/>
</dbReference>
<comment type="similarity">
    <text evidence="10">Belongs to the MCM family.</text>
</comment>
<dbReference type="Gene3D" id="3.40.50.300">
    <property type="entry name" value="P-loop containing nucleotide triphosphate hydrolases"/>
    <property type="match status" value="1"/>
</dbReference>
<dbReference type="PANTHER" id="PTHR11630:SF26">
    <property type="entry name" value="DNA REPLICATION LICENSING FACTOR MCM7"/>
    <property type="match status" value="1"/>
</dbReference>
<evidence type="ECO:0000313" key="13">
    <source>
        <dbReference type="EMBL" id="KJH52369.1"/>
    </source>
</evidence>
<evidence type="ECO:0000256" key="3">
    <source>
        <dbReference type="ARBA" id="ARBA00022741"/>
    </source>
</evidence>
<dbReference type="PROSITE" id="PS50051">
    <property type="entry name" value="MCM_2"/>
    <property type="match status" value="1"/>
</dbReference>
<dbReference type="GO" id="GO:0006271">
    <property type="term" value="P:DNA strand elongation involved in DNA replication"/>
    <property type="evidence" value="ECO:0007669"/>
    <property type="project" value="TreeGrafter"/>
</dbReference>
<evidence type="ECO:0000256" key="6">
    <source>
        <dbReference type="ARBA" id="ARBA00022840"/>
    </source>
</evidence>
<dbReference type="EC" id="3.6.4.12" evidence="11"/>
<keyword evidence="6 10" id="KW-0067">ATP-binding</keyword>
<keyword evidence="9 11" id="KW-0131">Cell cycle</keyword>
<dbReference type="InterPro" id="IPR018525">
    <property type="entry name" value="MCM_CS"/>
</dbReference>
<dbReference type="PANTHER" id="PTHR11630">
    <property type="entry name" value="DNA REPLICATION LICENSING FACTOR MCM FAMILY MEMBER"/>
    <property type="match status" value="1"/>
</dbReference>
<keyword evidence="4 11" id="KW-0378">Hydrolase</keyword>
<gene>
    <name evidence="11" type="primary">MCM7</name>
    <name evidence="13" type="ORF">DICVIV_01461</name>
</gene>
<dbReference type="Gene3D" id="2.20.28.10">
    <property type="match status" value="1"/>
</dbReference>
<reference evidence="14" key="2">
    <citation type="journal article" date="2016" name="Sci. Rep.">
        <title>Dictyocaulus viviparus genome, variome and transcriptome elucidate lungworm biology and support future intervention.</title>
        <authorList>
            <person name="McNulty S.N."/>
            <person name="Strube C."/>
            <person name="Rosa B.A."/>
            <person name="Martin J.C."/>
            <person name="Tyagi R."/>
            <person name="Choi Y.J."/>
            <person name="Wang Q."/>
            <person name="Hallsworth Pepin K."/>
            <person name="Zhang X."/>
            <person name="Ozersky P."/>
            <person name="Wilson R.K."/>
            <person name="Sternberg P.W."/>
            <person name="Gasser R.B."/>
            <person name="Mitreva M."/>
        </authorList>
    </citation>
    <scope>NUCLEOTIDE SEQUENCE [LARGE SCALE GENOMIC DNA]</scope>
    <source>
        <strain evidence="14">HannoverDv2000</strain>
    </source>
</reference>
<dbReference type="GO" id="GO:0042555">
    <property type="term" value="C:MCM complex"/>
    <property type="evidence" value="ECO:0007669"/>
    <property type="project" value="InterPro"/>
</dbReference>
<feature type="domain" description="MCM C-terminal AAA(+) ATPase" evidence="12">
    <location>
        <begin position="341"/>
        <end position="573"/>
    </location>
</feature>
<evidence type="ECO:0000256" key="2">
    <source>
        <dbReference type="ARBA" id="ARBA00022705"/>
    </source>
</evidence>
<dbReference type="InterPro" id="IPR031327">
    <property type="entry name" value="MCM"/>
</dbReference>
<evidence type="ECO:0000256" key="4">
    <source>
        <dbReference type="ARBA" id="ARBA00022801"/>
    </source>
</evidence>
<evidence type="ECO:0000256" key="11">
    <source>
        <dbReference type="RuleBase" id="RU365012"/>
    </source>
</evidence>
<evidence type="ECO:0000313" key="14">
    <source>
        <dbReference type="Proteomes" id="UP000053766"/>
    </source>
</evidence>
<dbReference type="PRINTS" id="PR01657">
    <property type="entry name" value="MCMFAMILY"/>
</dbReference>
<dbReference type="CDD" id="cd17758">
    <property type="entry name" value="MCM7"/>
    <property type="match status" value="1"/>
</dbReference>
<comment type="subcellular location">
    <subcellularLocation>
        <location evidence="1 11">Nucleus</location>
    </subcellularLocation>
</comment>
<dbReference type="Proteomes" id="UP000053766">
    <property type="component" value="Unassembled WGS sequence"/>
</dbReference>
<dbReference type="PRINTS" id="PR01663">
    <property type="entry name" value="MCMPROTEIN7"/>
</dbReference>
<keyword evidence="14" id="KW-1185">Reference proteome</keyword>
<accession>A0A0D8Y8R0</accession>
<dbReference type="InterPro" id="IPR041562">
    <property type="entry name" value="MCM_lid"/>
</dbReference>
<evidence type="ECO:0000259" key="12">
    <source>
        <dbReference type="PROSITE" id="PS50051"/>
    </source>
</evidence>
<dbReference type="PROSITE" id="PS00847">
    <property type="entry name" value="MCM_1"/>
    <property type="match status" value="1"/>
</dbReference>
<dbReference type="Gene3D" id="3.30.1640.10">
    <property type="entry name" value="mini-chromosome maintenance (MCM) complex, chain A, domain 1"/>
    <property type="match status" value="1"/>
</dbReference>
<dbReference type="GO" id="GO:0005524">
    <property type="term" value="F:ATP binding"/>
    <property type="evidence" value="ECO:0007669"/>
    <property type="project" value="UniProtKB-KW"/>
</dbReference>
<evidence type="ECO:0000256" key="7">
    <source>
        <dbReference type="ARBA" id="ARBA00023125"/>
    </source>
</evidence>
<dbReference type="SMART" id="SM00350">
    <property type="entry name" value="MCM"/>
    <property type="match status" value="1"/>
</dbReference>
<dbReference type="GO" id="GO:0017116">
    <property type="term" value="F:single-stranded DNA helicase activity"/>
    <property type="evidence" value="ECO:0007669"/>
    <property type="project" value="TreeGrafter"/>
</dbReference>
<evidence type="ECO:0000256" key="8">
    <source>
        <dbReference type="ARBA" id="ARBA00023242"/>
    </source>
</evidence>
<dbReference type="GO" id="GO:0016887">
    <property type="term" value="F:ATP hydrolysis activity"/>
    <property type="evidence" value="ECO:0007669"/>
    <property type="project" value="RHEA"/>
</dbReference>
<evidence type="ECO:0000256" key="1">
    <source>
        <dbReference type="ARBA" id="ARBA00004123"/>
    </source>
</evidence>
<dbReference type="SUPFAM" id="SSF50249">
    <property type="entry name" value="Nucleic acid-binding proteins"/>
    <property type="match status" value="1"/>
</dbReference>
<dbReference type="Gene3D" id="2.40.50.140">
    <property type="entry name" value="Nucleic acid-binding proteins"/>
    <property type="match status" value="1"/>
</dbReference>
<dbReference type="OrthoDB" id="3207464at2759"/>
<dbReference type="SUPFAM" id="SSF52540">
    <property type="entry name" value="P-loop containing nucleoside triphosphate hydrolases"/>
    <property type="match status" value="1"/>
</dbReference>
<dbReference type="STRING" id="29172.A0A0D8Y8R0"/>
<keyword evidence="7 10" id="KW-0238">DNA-binding</keyword>